<accession>A0A8S1LPV6</accession>
<keyword evidence="2" id="KW-1185">Reference proteome</keyword>
<comment type="caution">
    <text evidence="1">The sequence shown here is derived from an EMBL/GenBank/DDBJ whole genome shotgun (WGS) entry which is preliminary data.</text>
</comment>
<evidence type="ECO:0000313" key="2">
    <source>
        <dbReference type="Proteomes" id="UP000688137"/>
    </source>
</evidence>
<dbReference type="Proteomes" id="UP000688137">
    <property type="component" value="Unassembled WGS sequence"/>
</dbReference>
<gene>
    <name evidence="1" type="ORF">PPRIM_AZ9-3.1.T0390154</name>
</gene>
<dbReference type="OMA" id="FYFLHYQ"/>
<evidence type="ECO:0000313" key="1">
    <source>
        <dbReference type="EMBL" id="CAD8066566.1"/>
    </source>
</evidence>
<proteinExistence type="predicted"/>
<protein>
    <submittedName>
        <fullName evidence="1">Uncharacterized protein</fullName>
    </submittedName>
</protein>
<dbReference type="EMBL" id="CAJJDM010000038">
    <property type="protein sequence ID" value="CAD8066566.1"/>
    <property type="molecule type" value="Genomic_DNA"/>
</dbReference>
<organism evidence="1 2">
    <name type="scientific">Paramecium primaurelia</name>
    <dbReference type="NCBI Taxonomy" id="5886"/>
    <lineage>
        <taxon>Eukaryota</taxon>
        <taxon>Sar</taxon>
        <taxon>Alveolata</taxon>
        <taxon>Ciliophora</taxon>
        <taxon>Intramacronucleata</taxon>
        <taxon>Oligohymenophorea</taxon>
        <taxon>Peniculida</taxon>
        <taxon>Parameciidae</taxon>
        <taxon>Paramecium</taxon>
    </lineage>
</organism>
<name>A0A8S1LPV6_PARPR</name>
<dbReference type="AlphaFoldDB" id="A0A8S1LPV6"/>
<reference evidence="1" key="1">
    <citation type="submission" date="2021-01" db="EMBL/GenBank/DDBJ databases">
        <authorList>
            <consortium name="Genoscope - CEA"/>
            <person name="William W."/>
        </authorList>
    </citation>
    <scope>NUCLEOTIDE SEQUENCE</scope>
</reference>
<sequence length="309" mass="36745">MQQSQTILNYLNGNYLLTSNTENQLITLEFDSQYYNPCFYFLHYQLFNHLNSTRPILIIDLEYNFKSQWKNIYPTIECQQQNGFKKYVNNIYFINKEESLNNVLKQIVSDNIKSLEVLISGLELAEQSIFNTIKEIFKQPFRSQISLLMPKDFKHKELKTIQNISNCRMIIEQLLETDEKLQKNEKEFKIYNLMVMMVLKKSNGHSFLKNYIIDGKELLRSKLKINKIKKEIQKDEQLDVTKKIGATFNLNLSQEQKLMKNEVDNQINPYKEIISQENAPLIYQNEGDEKRIILDDEQEDFEEVEEYEG</sequence>